<name>A0A1A5YA19_9BACL</name>
<keyword evidence="2" id="KW-1185">Reference proteome</keyword>
<dbReference type="EMBL" id="LYPA01000080">
    <property type="protein sequence ID" value="OBR62413.1"/>
    <property type="molecule type" value="Genomic_DNA"/>
</dbReference>
<dbReference type="STRING" id="1844972.A7K91_02000"/>
<reference evidence="1 2" key="1">
    <citation type="submission" date="2016-05" db="EMBL/GenBank/DDBJ databases">
        <title>Paenibacillus oryzae. sp. nov., isolated from the rice root.</title>
        <authorList>
            <person name="Zhang J."/>
            <person name="Zhang X."/>
        </authorList>
    </citation>
    <scope>NUCLEOTIDE SEQUENCE [LARGE SCALE GENOMIC DNA]</scope>
    <source>
        <strain evidence="1 2">1DrF-4</strain>
    </source>
</reference>
<dbReference type="Proteomes" id="UP000092024">
    <property type="component" value="Unassembled WGS sequence"/>
</dbReference>
<dbReference type="AlphaFoldDB" id="A0A1A5YA19"/>
<proteinExistence type="predicted"/>
<sequence>MLTLRTILGSGTVTLAGDATLSLNDQIGLFYVADGLTIGLEIGGTENEGIIWSIHQISS</sequence>
<evidence type="ECO:0000313" key="1">
    <source>
        <dbReference type="EMBL" id="OBR62413.1"/>
    </source>
</evidence>
<accession>A0A1A5YA19</accession>
<organism evidence="1 2">
    <name type="scientific">Paenibacillus oryzae</name>
    <dbReference type="NCBI Taxonomy" id="1844972"/>
    <lineage>
        <taxon>Bacteria</taxon>
        <taxon>Bacillati</taxon>
        <taxon>Bacillota</taxon>
        <taxon>Bacilli</taxon>
        <taxon>Bacillales</taxon>
        <taxon>Paenibacillaceae</taxon>
        <taxon>Paenibacillus</taxon>
    </lineage>
</organism>
<comment type="caution">
    <text evidence="1">The sequence shown here is derived from an EMBL/GenBank/DDBJ whole genome shotgun (WGS) entry which is preliminary data.</text>
</comment>
<evidence type="ECO:0000313" key="2">
    <source>
        <dbReference type="Proteomes" id="UP000092024"/>
    </source>
</evidence>
<gene>
    <name evidence="1" type="ORF">A7K91_02000</name>
</gene>
<protein>
    <submittedName>
        <fullName evidence="1">Uncharacterized protein</fullName>
    </submittedName>
</protein>